<evidence type="ECO:0000256" key="3">
    <source>
        <dbReference type="ARBA" id="ARBA00022840"/>
    </source>
</evidence>
<feature type="region of interest" description="Disordered" evidence="7">
    <location>
        <begin position="320"/>
        <end position="353"/>
    </location>
</feature>
<feature type="domain" description="SMC hinge" evidence="8">
    <location>
        <begin position="521"/>
        <end position="706"/>
    </location>
</feature>
<keyword evidence="5 6" id="KW-0238">DNA-binding</keyword>
<reference evidence="9" key="1">
    <citation type="submission" date="2019-02" db="EMBL/GenBank/DDBJ databases">
        <authorList>
            <person name="Gruber-Vodicka R. H."/>
            <person name="Seah K. B. B."/>
        </authorList>
    </citation>
    <scope>NUCLEOTIDE SEQUENCE</scope>
    <source>
        <strain evidence="9">BECK_DK47</strain>
    </source>
</reference>
<keyword evidence="3 6" id="KW-0067">ATP-binding</keyword>
<dbReference type="GO" id="GO:0005737">
    <property type="term" value="C:cytoplasm"/>
    <property type="evidence" value="ECO:0007669"/>
    <property type="project" value="UniProtKB-SubCell"/>
</dbReference>
<dbReference type="InterPro" id="IPR011890">
    <property type="entry name" value="SMC_prok"/>
</dbReference>
<accession>A0A450S5Z2</accession>
<dbReference type="InterPro" id="IPR010935">
    <property type="entry name" value="SMC_hinge"/>
</dbReference>
<dbReference type="GO" id="GO:0030261">
    <property type="term" value="P:chromosome condensation"/>
    <property type="evidence" value="ECO:0007669"/>
    <property type="project" value="InterPro"/>
</dbReference>
<evidence type="ECO:0000256" key="7">
    <source>
        <dbReference type="SAM" id="MobiDB-lite"/>
    </source>
</evidence>
<dbReference type="EMBL" id="CAADEX010000016">
    <property type="protein sequence ID" value="VFJ47271.1"/>
    <property type="molecule type" value="Genomic_DNA"/>
</dbReference>
<comment type="subunit">
    <text evidence="6">Homodimer.</text>
</comment>
<evidence type="ECO:0000256" key="1">
    <source>
        <dbReference type="ARBA" id="ARBA00022490"/>
    </source>
</evidence>
<proteinExistence type="inferred from homology"/>
<protein>
    <recommendedName>
        <fullName evidence="6">Chromosome partition protein Smc</fullName>
    </recommendedName>
</protein>
<name>A0A450S5Z2_9GAMM</name>
<dbReference type="GO" id="GO:0007059">
    <property type="term" value="P:chromosome segregation"/>
    <property type="evidence" value="ECO:0007669"/>
    <property type="project" value="UniProtKB-UniRule"/>
</dbReference>
<feature type="coiled-coil region" evidence="6">
    <location>
        <begin position="936"/>
        <end position="977"/>
    </location>
</feature>
<dbReference type="GO" id="GO:0003677">
    <property type="term" value="F:DNA binding"/>
    <property type="evidence" value="ECO:0007669"/>
    <property type="project" value="UniProtKB-UniRule"/>
</dbReference>
<dbReference type="PIRSF" id="PIRSF005719">
    <property type="entry name" value="SMC"/>
    <property type="match status" value="1"/>
</dbReference>
<comment type="subcellular location">
    <subcellularLocation>
        <location evidence="6">Cytoplasm</location>
    </subcellularLocation>
</comment>
<dbReference type="PANTHER" id="PTHR43977">
    <property type="entry name" value="STRUCTURAL MAINTENANCE OF CHROMOSOMES PROTEIN 3"/>
    <property type="match status" value="1"/>
</dbReference>
<dbReference type="Gene3D" id="3.40.50.300">
    <property type="entry name" value="P-loop containing nucleotide triphosphate hydrolases"/>
    <property type="match status" value="2"/>
</dbReference>
<evidence type="ECO:0000256" key="4">
    <source>
        <dbReference type="ARBA" id="ARBA00023054"/>
    </source>
</evidence>
<evidence type="ECO:0000256" key="2">
    <source>
        <dbReference type="ARBA" id="ARBA00022741"/>
    </source>
</evidence>
<dbReference type="Pfam" id="PF02463">
    <property type="entry name" value="SMC_N"/>
    <property type="match status" value="1"/>
</dbReference>
<feature type="binding site" evidence="6">
    <location>
        <begin position="32"/>
        <end position="39"/>
    </location>
    <ligand>
        <name>ATP</name>
        <dbReference type="ChEBI" id="CHEBI:30616"/>
    </ligand>
</feature>
<keyword evidence="1 6" id="KW-0963">Cytoplasm</keyword>
<feature type="coiled-coil region" evidence="6">
    <location>
        <begin position="740"/>
        <end position="767"/>
    </location>
</feature>
<feature type="coiled-coil region" evidence="6">
    <location>
        <begin position="1068"/>
        <end position="1095"/>
    </location>
</feature>
<evidence type="ECO:0000256" key="6">
    <source>
        <dbReference type="HAMAP-Rule" id="MF_01894"/>
    </source>
</evidence>
<dbReference type="Pfam" id="PF06470">
    <property type="entry name" value="SMC_hinge"/>
    <property type="match status" value="1"/>
</dbReference>
<dbReference type="GO" id="GO:0006260">
    <property type="term" value="P:DNA replication"/>
    <property type="evidence" value="ECO:0007669"/>
    <property type="project" value="UniProtKB-UniRule"/>
</dbReference>
<dbReference type="InterPro" id="IPR003395">
    <property type="entry name" value="RecF/RecN/SMC_N"/>
</dbReference>
<organism evidence="9">
    <name type="scientific">Candidatus Kentrum sp. DK</name>
    <dbReference type="NCBI Taxonomy" id="2126562"/>
    <lineage>
        <taxon>Bacteria</taxon>
        <taxon>Pseudomonadati</taxon>
        <taxon>Pseudomonadota</taxon>
        <taxon>Gammaproteobacteria</taxon>
        <taxon>Candidatus Kentrum</taxon>
    </lineage>
</organism>
<dbReference type="CDD" id="cd03278">
    <property type="entry name" value="ABC_SMC_barmotin"/>
    <property type="match status" value="1"/>
</dbReference>
<dbReference type="GO" id="GO:0005694">
    <property type="term" value="C:chromosome"/>
    <property type="evidence" value="ECO:0007669"/>
    <property type="project" value="InterPro"/>
</dbReference>
<dbReference type="InterPro" id="IPR024704">
    <property type="entry name" value="SMC"/>
</dbReference>
<dbReference type="SUPFAM" id="SSF52540">
    <property type="entry name" value="P-loop containing nucleoside triphosphate hydrolases"/>
    <property type="match status" value="1"/>
</dbReference>
<dbReference type="GO" id="GO:0007062">
    <property type="term" value="P:sister chromatid cohesion"/>
    <property type="evidence" value="ECO:0007669"/>
    <property type="project" value="InterPro"/>
</dbReference>
<evidence type="ECO:0000313" key="9">
    <source>
        <dbReference type="EMBL" id="VFJ47271.1"/>
    </source>
</evidence>
<comment type="function">
    <text evidence="6">Required for chromosome condensation and partitioning.</text>
</comment>
<dbReference type="SMART" id="SM00968">
    <property type="entry name" value="SMC_hinge"/>
    <property type="match status" value="1"/>
</dbReference>
<evidence type="ECO:0000256" key="5">
    <source>
        <dbReference type="ARBA" id="ARBA00023125"/>
    </source>
</evidence>
<dbReference type="HAMAP" id="MF_01894">
    <property type="entry name" value="Smc_prok"/>
    <property type="match status" value="1"/>
</dbReference>
<keyword evidence="4 6" id="KW-0175">Coiled coil</keyword>
<comment type="domain">
    <text evidence="6">Contains large globular domains required for ATP hydrolysis at each terminus and a third globular domain forming a flexible hinge near the middle of the molecule. These domains are separated by coiled-coil structures.</text>
</comment>
<dbReference type="GO" id="GO:0016887">
    <property type="term" value="F:ATP hydrolysis activity"/>
    <property type="evidence" value="ECO:0007669"/>
    <property type="project" value="InterPro"/>
</dbReference>
<dbReference type="InterPro" id="IPR027417">
    <property type="entry name" value="P-loop_NTPase"/>
</dbReference>
<gene>
    <name evidence="6" type="primary">smc</name>
    <name evidence="9" type="ORF">BECKDK2373B_GA0170837_101631</name>
</gene>
<keyword evidence="2 6" id="KW-0547">Nucleotide-binding</keyword>
<feature type="coiled-coil region" evidence="6">
    <location>
        <begin position="170"/>
        <end position="211"/>
    </location>
</feature>
<comment type="similarity">
    <text evidence="6">Belongs to the SMC family.</text>
</comment>
<sequence length="1258" mass="141219">MFLHRIKLAGFKSFVDPSTIVLPGNLVGIVGPNGCGKSNVADAVRWVMGEISAKHLRGGSMADVVFNGSTARKPVGLAQVEITIDNTEGRVGGQYAAFNEIAIRRQVSRDGQSTYFLNGRRCRRRDVTDVFLGTGLGPRSYAIIEQGMVSRLVEAKPDDLREFLEEAAGVSKYKERRRETENRIAHTRENLERLQDIRDELGKRIAHLKRQATVAEKYKQLKHEERLSRAQLATLHWRTLSGELTKQDRQLGERETALEARVTELRDLESRLDQQRAGHAEAQEAFNGEYRAALDAEAAIARSEENIRNLVKQAERVRKTLDSEEEVRKEADRHLGSEKEKIETLEKDLAEGEPELERLKAEAVEAAAEHAKAESDMHESSSSWEAIGLRVVEATQAVRAGEGRIEQLTERLADADKRHARLEQERQKLGTGKLEREIIALAKAIREHDAIRAKLKSQLARHQLAVRDLGRHIEELSSALGGAREQFQDVRGRLSSLTALQQDALGKGEGAVTDWLQAHDLTESPRLAEKLEVAEGWERAVEHVLGDRLRAICVDGLDTPLAGLAGLGEGTVTFFDTAALNPDAPKVAGPEPEQWQEIHPEPLITDIVVVEPIKPRGVRRKKEKRWVRILRRIFRFRRRTGSQKAKRELPPVLALPAPVAPPEPAPTMPPLNPNPLHEKVSAPWPLDSLFAGVRVADSLEEALDLRPALKLGQSAITPEGEWIAANWLRAHRGAGAGAGVLSREREIKTLSETISQLQTEIEGWEYAMAAAHGRRKAAEQEQAKSEKGSIDAEQYHAKLQSAIAQRRARFEEFRRRALAIAHELADLEEQRVQARTGIGEESKNLAEQQAIRDRVIRERDAEAERRKEYQGRLAASRKRWQEIRDKAHQAELRMASLRTRHGALTQSRVRDSEQRKRLDTRCQELRQSLEEITPPLQQAKSELAEHRLRRQELESKLKAAREQVEKQEAAVRESDQRRHAVSDRIESDRTLLEKTRLTRQETHVRREGIEEQITASGHAVDTLLAELPEEANEADWTARIVVLEQQVARLGPINLAALQEHAEQSQQKEHMDSQYQDLTDALDTLETAMRDMDRETRNRFADTFEKVNVQLGTLFPRLFGGGHAQLELVGDDTLNAGVTIMARPPGKRNSTIAQLSGGEKALTAVALVFALFELNPAPFCLLDEVDAPLDDANVYRFRDMLEEMSDRVQFLVITHNKNTMEILQQLVGVTMSEPGVSRLVSVDMDRAQDFSEAAAGAT</sequence>
<dbReference type="AlphaFoldDB" id="A0A450S5Z2"/>
<evidence type="ECO:0000259" key="8">
    <source>
        <dbReference type="SMART" id="SM00968"/>
    </source>
</evidence>
<dbReference type="GO" id="GO:0005524">
    <property type="term" value="F:ATP binding"/>
    <property type="evidence" value="ECO:0007669"/>
    <property type="project" value="UniProtKB-UniRule"/>
</dbReference>